<keyword evidence="2" id="KW-1133">Transmembrane helix</keyword>
<feature type="transmembrane region" description="Helical" evidence="2">
    <location>
        <begin position="7"/>
        <end position="30"/>
    </location>
</feature>
<feature type="transmembrane region" description="Helical" evidence="2">
    <location>
        <begin position="113"/>
        <end position="136"/>
    </location>
</feature>
<keyword evidence="2" id="KW-0812">Transmembrane</keyword>
<dbReference type="EMBL" id="VIFX01000081">
    <property type="protein sequence ID" value="TQR82327.1"/>
    <property type="molecule type" value="Genomic_DNA"/>
</dbReference>
<sequence>MRRWIAVLWHASFFVIAGALYFFFVLPRWFELTGAWSPGLGLPMRVVCGALIGLAALPVVLTFLKSRRPEFGTPQLALTLRFWSIVLHVLAGALIIGAAVSEIWVSLDAAGPTLFGIYGAAAAIAVLGALSFYLAYAAELPPPPPKPLRPKAQTRRRGRGAGDDDIDETDDVENAEAEVVDETPEATPVDEPVTDTEVEDVPEPAAVAETAETTEAPETPEASETAEPAVSAEPAVPSEIAVPAETAEDTGNADEPTADESDSKLRNRRPSGKSTSRLFGRSRL</sequence>
<feature type="region of interest" description="Disordered" evidence="1">
    <location>
        <begin position="143"/>
        <end position="284"/>
    </location>
</feature>
<dbReference type="RefSeq" id="WP_142556055.1">
    <property type="nucleotide sequence ID" value="NZ_VIFX01000081.1"/>
</dbReference>
<dbReference type="Proteomes" id="UP000315759">
    <property type="component" value="Unassembled WGS sequence"/>
</dbReference>
<evidence type="ECO:0000256" key="2">
    <source>
        <dbReference type="SAM" id="Phobius"/>
    </source>
</evidence>
<feature type="transmembrane region" description="Helical" evidence="2">
    <location>
        <begin position="85"/>
        <end position="107"/>
    </location>
</feature>
<feature type="compositionally biased region" description="Acidic residues" evidence="1">
    <location>
        <begin position="163"/>
        <end position="184"/>
    </location>
</feature>
<gene>
    <name evidence="3" type="ORF">D8S82_32625</name>
</gene>
<comment type="caution">
    <text evidence="3">The sequence shown here is derived from an EMBL/GenBank/DDBJ whole genome shotgun (WGS) entry which is preliminary data.</text>
</comment>
<evidence type="ECO:0008006" key="5">
    <source>
        <dbReference type="Google" id="ProtNLM"/>
    </source>
</evidence>
<name>A0A544VQR9_9MYCO</name>
<organism evidence="3 4">
    <name type="scientific">Mycolicibacterium hodleri</name>
    <dbReference type="NCBI Taxonomy" id="49897"/>
    <lineage>
        <taxon>Bacteria</taxon>
        <taxon>Bacillati</taxon>
        <taxon>Actinomycetota</taxon>
        <taxon>Actinomycetes</taxon>
        <taxon>Mycobacteriales</taxon>
        <taxon>Mycobacteriaceae</taxon>
        <taxon>Mycolicibacterium</taxon>
    </lineage>
</organism>
<feature type="transmembrane region" description="Helical" evidence="2">
    <location>
        <begin position="42"/>
        <end position="64"/>
    </location>
</feature>
<feature type="compositionally biased region" description="Basic residues" evidence="1">
    <location>
        <begin position="148"/>
        <end position="159"/>
    </location>
</feature>
<proteinExistence type="predicted"/>
<dbReference type="Pfam" id="PF26307">
    <property type="entry name" value="LUCA"/>
    <property type="match status" value="1"/>
</dbReference>
<feature type="compositionally biased region" description="Acidic residues" evidence="1">
    <location>
        <begin position="192"/>
        <end position="202"/>
    </location>
</feature>
<protein>
    <recommendedName>
        <fullName evidence="5">Transmembrane protein</fullName>
    </recommendedName>
</protein>
<feature type="compositionally biased region" description="Low complexity" evidence="1">
    <location>
        <begin position="203"/>
        <end position="239"/>
    </location>
</feature>
<feature type="compositionally biased region" description="Acidic residues" evidence="1">
    <location>
        <begin position="246"/>
        <end position="260"/>
    </location>
</feature>
<dbReference type="InterPro" id="IPR058689">
    <property type="entry name" value="LUCA"/>
</dbReference>
<dbReference type="AlphaFoldDB" id="A0A544VQR9"/>
<accession>A0A544VQR9</accession>
<keyword evidence="2" id="KW-0472">Membrane</keyword>
<evidence type="ECO:0000313" key="3">
    <source>
        <dbReference type="EMBL" id="TQR82327.1"/>
    </source>
</evidence>
<evidence type="ECO:0000313" key="4">
    <source>
        <dbReference type="Proteomes" id="UP000315759"/>
    </source>
</evidence>
<reference evidence="3 4" key="1">
    <citation type="submission" date="2018-10" db="EMBL/GenBank/DDBJ databases">
        <title>Draft genome of Mycobacterium hodleri strain B.</title>
        <authorList>
            <person name="Amande T.J."/>
            <person name="Mcgenity T.J."/>
        </authorList>
    </citation>
    <scope>NUCLEOTIDE SEQUENCE [LARGE SCALE GENOMIC DNA]</scope>
    <source>
        <strain evidence="3 4">B</strain>
    </source>
</reference>
<keyword evidence="4" id="KW-1185">Reference proteome</keyword>
<evidence type="ECO:0000256" key="1">
    <source>
        <dbReference type="SAM" id="MobiDB-lite"/>
    </source>
</evidence>